<sequence>MTPNKLQRFSDLTYLLFACEFDQLFLSMQARSVCVTKKTVERTQRKVQEGNVGIARRVIFAVSVAVGGRRIL</sequence>
<evidence type="ECO:0000313" key="2">
    <source>
        <dbReference type="Proteomes" id="UP000054653"/>
    </source>
</evidence>
<comment type="caution">
    <text evidence="1">The sequence shown here is derived from an EMBL/GenBank/DDBJ whole genome shotgun (WGS) entry which is preliminary data.</text>
</comment>
<keyword evidence="2" id="KW-1185">Reference proteome</keyword>
<proteinExistence type="predicted"/>
<gene>
    <name evidence="1" type="ORF">T03_15999</name>
</gene>
<dbReference type="EMBL" id="JYDI01000026">
    <property type="protein sequence ID" value="KRY57876.1"/>
    <property type="molecule type" value="Genomic_DNA"/>
</dbReference>
<reference evidence="1 2" key="1">
    <citation type="submission" date="2015-01" db="EMBL/GenBank/DDBJ databases">
        <title>Evolution of Trichinella species and genotypes.</title>
        <authorList>
            <person name="Korhonen P.K."/>
            <person name="Edoardo P."/>
            <person name="Giuseppe L.R."/>
            <person name="Gasser R.B."/>
        </authorList>
    </citation>
    <scope>NUCLEOTIDE SEQUENCE [LARGE SCALE GENOMIC DNA]</scope>
    <source>
        <strain evidence="1">ISS120</strain>
    </source>
</reference>
<dbReference type="AlphaFoldDB" id="A0A0V1D8Z3"/>
<protein>
    <submittedName>
        <fullName evidence="1">Uncharacterized protein</fullName>
    </submittedName>
</protein>
<organism evidence="1 2">
    <name type="scientific">Trichinella britovi</name>
    <name type="common">Parasitic roundworm</name>
    <dbReference type="NCBI Taxonomy" id="45882"/>
    <lineage>
        <taxon>Eukaryota</taxon>
        <taxon>Metazoa</taxon>
        <taxon>Ecdysozoa</taxon>
        <taxon>Nematoda</taxon>
        <taxon>Enoplea</taxon>
        <taxon>Dorylaimia</taxon>
        <taxon>Trichinellida</taxon>
        <taxon>Trichinellidae</taxon>
        <taxon>Trichinella</taxon>
    </lineage>
</organism>
<dbReference type="Proteomes" id="UP000054653">
    <property type="component" value="Unassembled WGS sequence"/>
</dbReference>
<evidence type="ECO:0000313" key="1">
    <source>
        <dbReference type="EMBL" id="KRY57876.1"/>
    </source>
</evidence>
<accession>A0A0V1D8Z3</accession>
<name>A0A0V1D8Z3_TRIBR</name>